<feature type="compositionally biased region" description="Polar residues" evidence="1">
    <location>
        <begin position="298"/>
        <end position="314"/>
    </location>
</feature>
<sequence>MIPNLVSNRLIVTSGIDTQRFSILHDITSMYEELQLCSVEASFPQEDLFTFACRTAFFGVICLRSQPRAEQNLWLKDEVPLHTVIDSSRSSTQVGSASSPFHSTQQNLPSDVGSDEAGLPIGLAYLIPTQAPPFPPGGSLGELSLGIIITDAHRQRGYAKEALGLVLEEAFRNMGCHRVQVNLLDTFAKEEAMRLLMSMRFVYEGQRRRAFYSMVEQEWKDTTCLAVLDTDWMVRSKFLTKAAPKTLWDEMLSRHEKEREKLIQWEDGQTQSWPKWLKRTSSVETIRSAIFLSDYKEANTSGSESTPPSDSEGGQSDVDDRFSQFLRQKGKEKAPKRSLEHIASDSQSDPFAIELSSDAEHEGSSPPKTRRISRSIPYPEDRLPLFSDAEDDFFAPTYPHPRAPSPSLSLRSFATAPSPSPSISSNDRRSPSLSSASDIDTGSEDNEDGGYASSTPSSQWDLISEMSDPSRYEPF</sequence>
<dbReference type="Pfam" id="PF13302">
    <property type="entry name" value="Acetyltransf_3"/>
    <property type="match status" value="1"/>
</dbReference>
<accession>A0A9P5PVT2</accession>
<evidence type="ECO:0000259" key="2">
    <source>
        <dbReference type="Pfam" id="PF13302"/>
    </source>
</evidence>
<gene>
    <name evidence="3" type="ORF">BDP27DRAFT_1325328</name>
</gene>
<keyword evidence="4" id="KW-1185">Reference proteome</keyword>
<dbReference type="InterPro" id="IPR000182">
    <property type="entry name" value="GNAT_dom"/>
</dbReference>
<name>A0A9P5PVT2_9AGAR</name>
<proteinExistence type="predicted"/>
<feature type="compositionally biased region" description="Low complexity" evidence="1">
    <location>
        <begin position="405"/>
        <end position="437"/>
    </location>
</feature>
<feature type="compositionally biased region" description="Basic and acidic residues" evidence="1">
    <location>
        <begin position="329"/>
        <end position="343"/>
    </location>
</feature>
<feature type="compositionally biased region" description="Polar residues" evidence="1">
    <location>
        <begin position="452"/>
        <end position="461"/>
    </location>
</feature>
<evidence type="ECO:0000313" key="3">
    <source>
        <dbReference type="EMBL" id="KAF9069432.1"/>
    </source>
</evidence>
<feature type="region of interest" description="Disordered" evidence="1">
    <location>
        <begin position="297"/>
        <end position="475"/>
    </location>
</feature>
<dbReference type="OrthoDB" id="64477at2759"/>
<dbReference type="InterPro" id="IPR016181">
    <property type="entry name" value="Acyl_CoA_acyltransferase"/>
</dbReference>
<evidence type="ECO:0000256" key="1">
    <source>
        <dbReference type="SAM" id="MobiDB-lite"/>
    </source>
</evidence>
<reference evidence="3" key="1">
    <citation type="submission" date="2020-11" db="EMBL/GenBank/DDBJ databases">
        <authorList>
            <consortium name="DOE Joint Genome Institute"/>
            <person name="Ahrendt S."/>
            <person name="Riley R."/>
            <person name="Andreopoulos W."/>
            <person name="Labutti K."/>
            <person name="Pangilinan J."/>
            <person name="Ruiz-Duenas F.J."/>
            <person name="Barrasa J.M."/>
            <person name="Sanchez-Garcia M."/>
            <person name="Camarero S."/>
            <person name="Miyauchi S."/>
            <person name="Serrano A."/>
            <person name="Linde D."/>
            <person name="Babiker R."/>
            <person name="Drula E."/>
            <person name="Ayuso-Fernandez I."/>
            <person name="Pacheco R."/>
            <person name="Padilla G."/>
            <person name="Ferreira P."/>
            <person name="Barriuso J."/>
            <person name="Kellner H."/>
            <person name="Castanera R."/>
            <person name="Alfaro M."/>
            <person name="Ramirez L."/>
            <person name="Pisabarro A.G."/>
            <person name="Kuo A."/>
            <person name="Tritt A."/>
            <person name="Lipzen A."/>
            <person name="He G."/>
            <person name="Yan M."/>
            <person name="Ng V."/>
            <person name="Cullen D."/>
            <person name="Martin F."/>
            <person name="Rosso M.-N."/>
            <person name="Henrissat B."/>
            <person name="Hibbett D."/>
            <person name="Martinez A.T."/>
            <person name="Grigoriev I.V."/>
        </authorList>
    </citation>
    <scope>NUCLEOTIDE SEQUENCE</scope>
    <source>
        <strain evidence="3">AH 40177</strain>
    </source>
</reference>
<evidence type="ECO:0000313" key="4">
    <source>
        <dbReference type="Proteomes" id="UP000772434"/>
    </source>
</evidence>
<dbReference type="GO" id="GO:0016747">
    <property type="term" value="F:acyltransferase activity, transferring groups other than amino-acyl groups"/>
    <property type="evidence" value="ECO:0007669"/>
    <property type="project" value="InterPro"/>
</dbReference>
<dbReference type="EMBL" id="JADNRY010000050">
    <property type="protein sequence ID" value="KAF9069432.1"/>
    <property type="molecule type" value="Genomic_DNA"/>
</dbReference>
<comment type="caution">
    <text evidence="3">The sequence shown here is derived from an EMBL/GenBank/DDBJ whole genome shotgun (WGS) entry which is preliminary data.</text>
</comment>
<dbReference type="Gene3D" id="3.40.630.30">
    <property type="match status" value="1"/>
</dbReference>
<dbReference type="SUPFAM" id="SSF55729">
    <property type="entry name" value="Acyl-CoA N-acyltransferases (Nat)"/>
    <property type="match status" value="1"/>
</dbReference>
<organism evidence="3 4">
    <name type="scientific">Rhodocollybia butyracea</name>
    <dbReference type="NCBI Taxonomy" id="206335"/>
    <lineage>
        <taxon>Eukaryota</taxon>
        <taxon>Fungi</taxon>
        <taxon>Dikarya</taxon>
        <taxon>Basidiomycota</taxon>
        <taxon>Agaricomycotina</taxon>
        <taxon>Agaricomycetes</taxon>
        <taxon>Agaricomycetidae</taxon>
        <taxon>Agaricales</taxon>
        <taxon>Marasmiineae</taxon>
        <taxon>Omphalotaceae</taxon>
        <taxon>Rhodocollybia</taxon>
    </lineage>
</organism>
<dbReference type="AlphaFoldDB" id="A0A9P5PVT2"/>
<dbReference type="Proteomes" id="UP000772434">
    <property type="component" value="Unassembled WGS sequence"/>
</dbReference>
<protein>
    <recommendedName>
        <fullName evidence="2">N-acetyltransferase domain-containing protein</fullName>
    </recommendedName>
</protein>
<feature type="domain" description="N-acetyltransferase" evidence="2">
    <location>
        <begin position="135"/>
        <end position="182"/>
    </location>
</feature>